<comment type="caution">
    <text evidence="2">The sequence shown here is derived from an EMBL/GenBank/DDBJ whole genome shotgun (WGS) entry which is preliminary data.</text>
</comment>
<dbReference type="PROSITE" id="PS00022">
    <property type="entry name" value="EGF_1"/>
    <property type="match status" value="1"/>
</dbReference>
<gene>
    <name evidence="2" type="ORF">PACLA_8A064951</name>
</gene>
<dbReference type="Proteomes" id="UP001152795">
    <property type="component" value="Unassembled WGS sequence"/>
</dbReference>
<sequence length="364" mass="41738">MITSVFQVLVKSQYRIEMDKALNGKILSGHAFRNLTMKTIVGCFFSCLEDCLCMSFQICQNTECQLLSSNRFQSPSALHAMTGCSYYDMVPNSFGLTNSASCTRIPECRKNPCQNGANYVSLTPTDYTTPRYKCLCSPGYAGNLCQYMVRSCRGYMNGNRVRGKYKVFDDDMNLFEVFCDFELNTTMTWTLVQSYEQRVKDTFKFKAYIVDFPIHQDSPRWDSYRLSKSRMQSIQDNSSKLRVTCKYDTDGLVYRDYLQVTKKEIDILTFKNRTQCPLVELIDVRGQSCSNCTAFLTQWDYILHSDSFYAANRNCQFRLTGGKRCTTLSGTYTEDNFGYYGCINTAHRCSSSETATTQTWLGSN</sequence>
<keyword evidence="1" id="KW-0245">EGF-like domain</keyword>
<protein>
    <submittedName>
        <fullName evidence="2">PREDICTED: uncharacterized protein LOC107347374</fullName>
    </submittedName>
</protein>
<dbReference type="PROSITE" id="PS50231">
    <property type="entry name" value="RICIN_B_LECTIN"/>
    <property type="match status" value="1"/>
</dbReference>
<dbReference type="OrthoDB" id="5945149at2759"/>
<dbReference type="InterPro" id="IPR036056">
    <property type="entry name" value="Fibrinogen-like_C"/>
</dbReference>
<dbReference type="AlphaFoldDB" id="A0A7D9DYP7"/>
<proteinExistence type="predicted"/>
<dbReference type="SMART" id="SM00181">
    <property type="entry name" value="EGF"/>
    <property type="match status" value="1"/>
</dbReference>
<dbReference type="Gene3D" id="2.10.25.10">
    <property type="entry name" value="Laminin"/>
    <property type="match status" value="1"/>
</dbReference>
<dbReference type="PROSITE" id="PS01186">
    <property type="entry name" value="EGF_2"/>
    <property type="match status" value="1"/>
</dbReference>
<keyword evidence="3" id="KW-1185">Reference proteome</keyword>
<comment type="caution">
    <text evidence="1">Lacks conserved residue(s) required for the propagation of feature annotation.</text>
</comment>
<accession>A0A7D9DYP7</accession>
<dbReference type="SUPFAM" id="SSF56496">
    <property type="entry name" value="Fibrinogen C-terminal domain-like"/>
    <property type="match status" value="1"/>
</dbReference>
<dbReference type="InterPro" id="IPR000742">
    <property type="entry name" value="EGF"/>
</dbReference>
<dbReference type="PROSITE" id="PS50026">
    <property type="entry name" value="EGF_3"/>
    <property type="match status" value="1"/>
</dbReference>
<reference evidence="2" key="1">
    <citation type="submission" date="2020-04" db="EMBL/GenBank/DDBJ databases">
        <authorList>
            <person name="Alioto T."/>
            <person name="Alioto T."/>
            <person name="Gomez Garrido J."/>
        </authorList>
    </citation>
    <scope>NUCLEOTIDE SEQUENCE</scope>
    <source>
        <strain evidence="2">A484AB</strain>
    </source>
</reference>
<evidence type="ECO:0000256" key="1">
    <source>
        <dbReference type="PROSITE-ProRule" id="PRU00076"/>
    </source>
</evidence>
<organism evidence="2 3">
    <name type="scientific">Paramuricea clavata</name>
    <name type="common">Red gorgonian</name>
    <name type="synonym">Violescent sea-whip</name>
    <dbReference type="NCBI Taxonomy" id="317549"/>
    <lineage>
        <taxon>Eukaryota</taxon>
        <taxon>Metazoa</taxon>
        <taxon>Cnidaria</taxon>
        <taxon>Anthozoa</taxon>
        <taxon>Octocorallia</taxon>
        <taxon>Malacalcyonacea</taxon>
        <taxon>Plexauridae</taxon>
        <taxon>Paramuricea</taxon>
    </lineage>
</organism>
<dbReference type="SUPFAM" id="SSF57196">
    <property type="entry name" value="EGF/Laminin"/>
    <property type="match status" value="1"/>
</dbReference>
<evidence type="ECO:0000313" key="3">
    <source>
        <dbReference type="Proteomes" id="UP001152795"/>
    </source>
</evidence>
<evidence type="ECO:0000313" key="2">
    <source>
        <dbReference type="EMBL" id="CAB3996432.1"/>
    </source>
</evidence>
<dbReference type="EMBL" id="CACRXK020002869">
    <property type="protein sequence ID" value="CAB3996432.1"/>
    <property type="molecule type" value="Genomic_DNA"/>
</dbReference>
<feature type="disulfide bond" evidence="1">
    <location>
        <begin position="136"/>
        <end position="145"/>
    </location>
</feature>
<keyword evidence="1" id="KW-1015">Disulfide bond</keyword>
<name>A0A7D9DYP7_PARCT</name>